<keyword evidence="5 9" id="KW-0269">Exonuclease</keyword>
<comment type="similarity">
    <text evidence="1">Belongs to the RecJ family.</text>
</comment>
<dbReference type="InterPro" id="IPR051673">
    <property type="entry name" value="SSDNA_exonuclease_RecJ"/>
</dbReference>
<keyword evidence="4" id="KW-0378">Hydrolase</keyword>
<organism evidence="9 10">
    <name type="scientific">Sulfobacillus benefaciens</name>
    <dbReference type="NCBI Taxonomy" id="453960"/>
    <lineage>
        <taxon>Bacteria</taxon>
        <taxon>Bacillati</taxon>
        <taxon>Bacillota</taxon>
        <taxon>Clostridia</taxon>
        <taxon>Eubacteriales</taxon>
        <taxon>Clostridiales Family XVII. Incertae Sedis</taxon>
        <taxon>Sulfobacillus</taxon>
    </lineage>
</organism>
<dbReference type="Proteomes" id="UP000242699">
    <property type="component" value="Unassembled WGS sequence"/>
</dbReference>
<name>A0A2T2WX19_9FIRM</name>
<dbReference type="GO" id="GO:0006310">
    <property type="term" value="P:DNA recombination"/>
    <property type="evidence" value="ECO:0007669"/>
    <property type="project" value="InterPro"/>
</dbReference>
<evidence type="ECO:0000256" key="3">
    <source>
        <dbReference type="ARBA" id="ARBA00022722"/>
    </source>
</evidence>
<dbReference type="EMBL" id="PXYT01000032">
    <property type="protein sequence ID" value="PSR26797.1"/>
    <property type="molecule type" value="Genomic_DNA"/>
</dbReference>
<dbReference type="AlphaFoldDB" id="A0A2T2WX19"/>
<dbReference type="Gene3D" id="3.10.310.30">
    <property type="match status" value="1"/>
</dbReference>
<dbReference type="GO" id="GO:0003676">
    <property type="term" value="F:nucleic acid binding"/>
    <property type="evidence" value="ECO:0007669"/>
    <property type="project" value="InterPro"/>
</dbReference>
<evidence type="ECO:0000313" key="10">
    <source>
        <dbReference type="Proteomes" id="UP000242699"/>
    </source>
</evidence>
<comment type="caution">
    <text evidence="9">The sequence shown here is derived from an EMBL/GenBank/DDBJ whole genome shotgun (WGS) entry which is preliminary data.</text>
</comment>
<dbReference type="Pfam" id="PF01368">
    <property type="entry name" value="DHH"/>
    <property type="match status" value="1"/>
</dbReference>
<evidence type="ECO:0000256" key="4">
    <source>
        <dbReference type="ARBA" id="ARBA00022801"/>
    </source>
</evidence>
<keyword evidence="3" id="KW-0540">Nuclease</keyword>
<dbReference type="SUPFAM" id="SSF64182">
    <property type="entry name" value="DHH phosphoesterases"/>
    <property type="match status" value="1"/>
</dbReference>
<dbReference type="PANTHER" id="PTHR30255:SF2">
    <property type="entry name" value="SINGLE-STRANDED-DNA-SPECIFIC EXONUCLEASE RECJ"/>
    <property type="match status" value="1"/>
</dbReference>
<feature type="domain" description="RecJ OB" evidence="8">
    <location>
        <begin position="419"/>
        <end position="521"/>
    </location>
</feature>
<gene>
    <name evidence="9" type="primary">recJ</name>
    <name evidence="9" type="ORF">C7B43_12935</name>
</gene>
<evidence type="ECO:0000259" key="8">
    <source>
        <dbReference type="Pfam" id="PF17768"/>
    </source>
</evidence>
<protein>
    <recommendedName>
        <fullName evidence="2">Single-stranded-DNA-specific exonuclease RecJ</fullName>
    </recommendedName>
</protein>
<evidence type="ECO:0000256" key="5">
    <source>
        <dbReference type="ARBA" id="ARBA00022839"/>
    </source>
</evidence>
<dbReference type="InterPro" id="IPR003156">
    <property type="entry name" value="DHHA1_dom"/>
</dbReference>
<sequence>MRILWARNIHSYDDFRQLQWESGELSDPFLLPDMERTVSMLEAFGRDKRAIRVYGDYDADGVSATALMFQGLLWAGFDHVDYYIPNRFDEGYGLNTDAVAQAYEDGINVLITVDCGSSSLDAAELAERLGIHLIITDHHGLPPVLPKAATLVNPERMENPNRLSGSGVALQVLRALLPGPLPEWAYGVAATGTVADVVPLTGDNRRIVQRGLHALSSGSVPGIQLLLGDRLRTPQDLKVDDLGFYVGPHLNAAGRMGDAKPAVSVLLSSTPGEAEPFVRELQEKNHLRRQLEHDILNQALEQVAEYSRAELPPFVVLAQDNWHHGVVGIVASRIRELLKRPVAVIGWEQDEGKGSARGIQGLNLLKHMATHREMFLKLGGHPGACGFSLIKQDAYALSLTLSRSLPPQAREQRYAADMVDVRIRAEDLTPAILNELRNLEPFGHGFERPRFAVKGIARSWRTVGQNQQHLTLTLERSALRAVAFGQGRQSTGMESGNAVEFIGELMANFYQGRETYQWRIDKLLEIRAQRKDWRKLVRWEKPSQHIDGRVVYVVGTTRDQRHLAKELSAMCFDRHWDYGMKAAYEEMLRRSGTMSVIVNQWGLWPSLDGWAQHVIWLTAPLSHECVAMAASILEDKGVMWIDPRESGDQVLRKAARLTPARDTLARWWRQGKLGRHPLIVGQRIFEELELDPRVGPHVRRQLSDSPSYERAHNRLDEIRSSWQYPLVRWNQET</sequence>
<proteinExistence type="inferred from homology"/>
<feature type="domain" description="DHHA1" evidence="7">
    <location>
        <begin position="314"/>
        <end position="393"/>
    </location>
</feature>
<dbReference type="GO" id="GO:0008409">
    <property type="term" value="F:5'-3' exonuclease activity"/>
    <property type="evidence" value="ECO:0007669"/>
    <property type="project" value="InterPro"/>
</dbReference>
<evidence type="ECO:0000256" key="1">
    <source>
        <dbReference type="ARBA" id="ARBA00005915"/>
    </source>
</evidence>
<dbReference type="InterPro" id="IPR038763">
    <property type="entry name" value="DHH_sf"/>
</dbReference>
<accession>A0A2T2WX19</accession>
<dbReference type="InterPro" id="IPR004610">
    <property type="entry name" value="RecJ"/>
</dbReference>
<reference evidence="9 10" key="1">
    <citation type="journal article" date="2014" name="BMC Genomics">
        <title>Comparison of environmental and isolate Sulfobacillus genomes reveals diverse carbon, sulfur, nitrogen, and hydrogen metabolisms.</title>
        <authorList>
            <person name="Justice N.B."/>
            <person name="Norman A."/>
            <person name="Brown C.T."/>
            <person name="Singh A."/>
            <person name="Thomas B.C."/>
            <person name="Banfield J.F."/>
        </authorList>
    </citation>
    <scope>NUCLEOTIDE SEQUENCE [LARGE SCALE GENOMIC DNA]</scope>
    <source>
        <strain evidence="9">AMDSBA1</strain>
    </source>
</reference>
<evidence type="ECO:0000256" key="2">
    <source>
        <dbReference type="ARBA" id="ARBA00019841"/>
    </source>
</evidence>
<dbReference type="Pfam" id="PF02272">
    <property type="entry name" value="DHHA1"/>
    <property type="match status" value="1"/>
</dbReference>
<evidence type="ECO:0000259" key="6">
    <source>
        <dbReference type="Pfam" id="PF01368"/>
    </source>
</evidence>
<dbReference type="NCBIfam" id="TIGR00644">
    <property type="entry name" value="recJ"/>
    <property type="match status" value="1"/>
</dbReference>
<dbReference type="Gene3D" id="3.90.1640.30">
    <property type="match status" value="1"/>
</dbReference>
<dbReference type="PANTHER" id="PTHR30255">
    <property type="entry name" value="SINGLE-STRANDED-DNA-SPECIFIC EXONUCLEASE RECJ"/>
    <property type="match status" value="1"/>
</dbReference>
<dbReference type="Pfam" id="PF17768">
    <property type="entry name" value="RecJ_OB"/>
    <property type="match status" value="1"/>
</dbReference>
<evidence type="ECO:0000313" key="9">
    <source>
        <dbReference type="EMBL" id="PSR26797.1"/>
    </source>
</evidence>
<dbReference type="GO" id="GO:0006281">
    <property type="term" value="P:DNA repair"/>
    <property type="evidence" value="ECO:0007669"/>
    <property type="project" value="InterPro"/>
</dbReference>
<feature type="domain" description="DDH" evidence="6">
    <location>
        <begin position="51"/>
        <end position="174"/>
    </location>
</feature>
<dbReference type="InterPro" id="IPR041122">
    <property type="entry name" value="RecJ_OB"/>
</dbReference>
<dbReference type="InterPro" id="IPR001667">
    <property type="entry name" value="DDH_dom"/>
</dbReference>
<evidence type="ECO:0000259" key="7">
    <source>
        <dbReference type="Pfam" id="PF02272"/>
    </source>
</evidence>